<accession>A0A2U8P6G5</accession>
<reference evidence="3 4" key="1">
    <citation type="journal article" date="2014" name="Int. J. Syst. Evol. Microbiol.">
        <title>Bradyrhizobium ottawaense sp. nov., a symbiotic nitrogen fixing bacterium from root nodules of soybeans in Canada.</title>
        <authorList>
            <person name="Yu X."/>
            <person name="Cloutier S."/>
            <person name="Tambong J.T."/>
            <person name="Bromfield E.S."/>
        </authorList>
    </citation>
    <scope>NUCLEOTIDE SEQUENCE [LARGE SCALE GENOMIC DNA]</scope>
    <source>
        <strain evidence="3 4">OO99</strain>
    </source>
</reference>
<evidence type="ECO:0000256" key="1">
    <source>
        <dbReference type="SAM" id="MobiDB-lite"/>
    </source>
</evidence>
<dbReference type="InterPro" id="IPR038109">
    <property type="entry name" value="DNA_bind_recomb_sf"/>
</dbReference>
<feature type="domain" description="Recombinase" evidence="2">
    <location>
        <begin position="87"/>
        <end position="158"/>
    </location>
</feature>
<dbReference type="AlphaFoldDB" id="A0A2U8P6G5"/>
<name>A0A2U8P6G5_9BRAD</name>
<dbReference type="Gene3D" id="3.90.1750.20">
    <property type="entry name" value="Putative Large Serine Recombinase, Chain B, Domain 2"/>
    <property type="match status" value="1"/>
</dbReference>
<reference evidence="3 4" key="2">
    <citation type="journal article" date="2017" name="Syst. Appl. Microbiol.">
        <title>Soybeans inoculated with root zone soils of Canadian native legumes harbour diverse and novel Bradyrhizobium spp. that possess agricultural potential.</title>
        <authorList>
            <person name="Bromfield E.S.P."/>
            <person name="Cloutier S."/>
            <person name="Tambong J.T."/>
            <person name="Tran Thi T.V."/>
        </authorList>
    </citation>
    <scope>NUCLEOTIDE SEQUENCE [LARGE SCALE GENOMIC DNA]</scope>
    <source>
        <strain evidence="3 4">OO99</strain>
    </source>
</reference>
<feature type="region of interest" description="Disordered" evidence="1">
    <location>
        <begin position="1"/>
        <end position="26"/>
    </location>
</feature>
<evidence type="ECO:0000313" key="4">
    <source>
        <dbReference type="Proteomes" id="UP000215703"/>
    </source>
</evidence>
<protein>
    <recommendedName>
        <fullName evidence="2">Recombinase domain-containing protein</fullName>
    </recommendedName>
</protein>
<dbReference type="Pfam" id="PF07508">
    <property type="entry name" value="Recombinase"/>
    <property type="match status" value="1"/>
</dbReference>
<sequence length="208" mass="23387">MKPWSRRHAGVSSSSTSPSAISRSPTIGSTRTLIGAFRRRSHSCSPSLPRCRHRARSTSAYGRSESLCPGGGHGPEGRHVEWKLPVYNTIYHILTNPAYAGAYVFGRSGSRVTIEAGRKRIVRGFRRERNDWEVLIKDHHEGYITWAEFEKNQGLITDNANGKRFMSRGSVRSGEGRLAGSSLRPLRPQTSRYLQRYAQYCRAVSLPR</sequence>
<organism evidence="3 4">
    <name type="scientific">Bradyrhizobium ottawaense</name>
    <dbReference type="NCBI Taxonomy" id="931866"/>
    <lineage>
        <taxon>Bacteria</taxon>
        <taxon>Pseudomonadati</taxon>
        <taxon>Pseudomonadota</taxon>
        <taxon>Alphaproteobacteria</taxon>
        <taxon>Hyphomicrobiales</taxon>
        <taxon>Nitrobacteraceae</taxon>
        <taxon>Bradyrhizobium</taxon>
    </lineage>
</organism>
<dbReference type="InterPro" id="IPR011109">
    <property type="entry name" value="DNA_bind_recombinase_dom"/>
</dbReference>
<dbReference type="Proteomes" id="UP000215703">
    <property type="component" value="Chromosome"/>
</dbReference>
<dbReference type="GO" id="GO:0003677">
    <property type="term" value="F:DNA binding"/>
    <property type="evidence" value="ECO:0007669"/>
    <property type="project" value="InterPro"/>
</dbReference>
<evidence type="ECO:0000259" key="2">
    <source>
        <dbReference type="Pfam" id="PF07508"/>
    </source>
</evidence>
<gene>
    <name evidence="3" type="ORF">CIT37_14750</name>
</gene>
<feature type="compositionally biased region" description="Low complexity" evidence="1">
    <location>
        <begin position="12"/>
        <end position="26"/>
    </location>
</feature>
<evidence type="ECO:0000313" key="3">
    <source>
        <dbReference type="EMBL" id="AWL93313.1"/>
    </source>
</evidence>
<dbReference type="GO" id="GO:0000150">
    <property type="term" value="F:DNA strand exchange activity"/>
    <property type="evidence" value="ECO:0007669"/>
    <property type="project" value="InterPro"/>
</dbReference>
<dbReference type="OrthoDB" id="7475655at2"/>
<proteinExistence type="predicted"/>
<dbReference type="EMBL" id="CP029425">
    <property type="protein sequence ID" value="AWL93313.1"/>
    <property type="molecule type" value="Genomic_DNA"/>
</dbReference>